<keyword evidence="2" id="KW-0472">Membrane</keyword>
<proteinExistence type="predicted"/>
<name>A0A067M8G9_BOTB1</name>
<evidence type="ECO:0000256" key="2">
    <source>
        <dbReference type="SAM" id="Phobius"/>
    </source>
</evidence>
<keyword evidence="2" id="KW-0812">Transmembrane</keyword>
<feature type="transmembrane region" description="Helical" evidence="2">
    <location>
        <begin position="583"/>
        <end position="606"/>
    </location>
</feature>
<dbReference type="AlphaFoldDB" id="A0A067M8G9"/>
<evidence type="ECO:0000313" key="3">
    <source>
        <dbReference type="EMBL" id="KDQ11824.1"/>
    </source>
</evidence>
<organism evidence="3 4">
    <name type="scientific">Botryobasidium botryosum (strain FD-172 SS1)</name>
    <dbReference type="NCBI Taxonomy" id="930990"/>
    <lineage>
        <taxon>Eukaryota</taxon>
        <taxon>Fungi</taxon>
        <taxon>Dikarya</taxon>
        <taxon>Basidiomycota</taxon>
        <taxon>Agaricomycotina</taxon>
        <taxon>Agaricomycetes</taxon>
        <taxon>Cantharellales</taxon>
        <taxon>Botryobasidiaceae</taxon>
        <taxon>Botryobasidium</taxon>
    </lineage>
</organism>
<keyword evidence="4" id="KW-1185">Reference proteome</keyword>
<feature type="region of interest" description="Disordered" evidence="1">
    <location>
        <begin position="637"/>
        <end position="660"/>
    </location>
</feature>
<evidence type="ECO:0000313" key="4">
    <source>
        <dbReference type="Proteomes" id="UP000027195"/>
    </source>
</evidence>
<dbReference type="EMBL" id="KL198055">
    <property type="protein sequence ID" value="KDQ11824.1"/>
    <property type="molecule type" value="Genomic_DNA"/>
</dbReference>
<dbReference type="Proteomes" id="UP000027195">
    <property type="component" value="Unassembled WGS sequence"/>
</dbReference>
<feature type="compositionally biased region" description="Basic and acidic residues" evidence="1">
    <location>
        <begin position="637"/>
        <end position="650"/>
    </location>
</feature>
<feature type="transmembrane region" description="Helical" evidence="2">
    <location>
        <begin position="41"/>
        <end position="59"/>
    </location>
</feature>
<feature type="transmembrane region" description="Helical" evidence="2">
    <location>
        <begin position="71"/>
        <end position="93"/>
    </location>
</feature>
<dbReference type="HOGENOM" id="CLU_017508_0_0_1"/>
<protein>
    <submittedName>
        <fullName evidence="3">Uncharacterized protein</fullName>
    </submittedName>
</protein>
<sequence>MGDYQCLPIFNSSPLSHPRTEPQAPHEGIFQRPQWLTLAKHVASCAAAGPVIYFTVWGATKRQISIDLFRAVVNVITTLFGTLLGITLAAIAVRHFQAGAWATIAEAQRGGNSVTIGELDEFATGGLLMAPWSLFKRRLAKDRVPSRYPWTLNIFIFLLLIALSKGVSFLLERTITITSYMAQQPNGPFYNVSVIGDIAPQDLTQAQQLYEAATNNQNLYLANWIASAYTGVVRTPSIQHSYQGDTVFFSEVLPQQLLPNAQGPGTFSQSEASFTSAAMSSAGNVTVETANLGPGQLIRWPRWGIRLKCESLPNPALNLVPLSPSGVTYVYLPNSFITSLATSLRVTVSLGSPWNASQSLFGSDTLPAGLDPSTIFDAYAEPNDGSSHSGTLFPLDDGTAGDGWKLVDVHLARVDRAYASNGSFPASAAVNGSQIGYDVVVCLEVVEPWILQAYNYTGSAPYTTDYITPGASIGAVNETLHPEVTSTLNSTASSAAYNAANYIARKNMLGPPAVQRYAPTPILVDFTGGSGPTGYTSLSPSQMESVIGAWDSSQALPYLVGRGLIAAQASNDRIIAAGAVHKVFLSLILACLLLLGVIADACIPMLPHGMPLRDFSVLSSITIARSALRKLDGEADNRDLDAKRSPDNRESGLNGDGPEFNMHLEKLKGYVEDVPTHVS</sequence>
<gene>
    <name evidence="3" type="ORF">BOTBODRAFT_447914</name>
</gene>
<dbReference type="OrthoDB" id="8191639at2759"/>
<dbReference type="InParanoid" id="A0A067M8G9"/>
<keyword evidence="2" id="KW-1133">Transmembrane helix</keyword>
<dbReference type="STRING" id="930990.A0A067M8G9"/>
<accession>A0A067M8G9</accession>
<reference evidence="4" key="1">
    <citation type="journal article" date="2014" name="Proc. Natl. Acad. Sci. U.S.A.">
        <title>Extensive sampling of basidiomycete genomes demonstrates inadequacy of the white-rot/brown-rot paradigm for wood decay fungi.</title>
        <authorList>
            <person name="Riley R."/>
            <person name="Salamov A.A."/>
            <person name="Brown D.W."/>
            <person name="Nagy L.G."/>
            <person name="Floudas D."/>
            <person name="Held B.W."/>
            <person name="Levasseur A."/>
            <person name="Lombard V."/>
            <person name="Morin E."/>
            <person name="Otillar R."/>
            <person name="Lindquist E.A."/>
            <person name="Sun H."/>
            <person name="LaButti K.M."/>
            <person name="Schmutz J."/>
            <person name="Jabbour D."/>
            <person name="Luo H."/>
            <person name="Baker S.E."/>
            <person name="Pisabarro A.G."/>
            <person name="Walton J.D."/>
            <person name="Blanchette R.A."/>
            <person name="Henrissat B."/>
            <person name="Martin F."/>
            <person name="Cullen D."/>
            <person name="Hibbett D.S."/>
            <person name="Grigoriev I.V."/>
        </authorList>
    </citation>
    <scope>NUCLEOTIDE SEQUENCE [LARGE SCALE GENOMIC DNA]</scope>
    <source>
        <strain evidence="4">FD-172 SS1</strain>
    </source>
</reference>
<evidence type="ECO:0000256" key="1">
    <source>
        <dbReference type="SAM" id="MobiDB-lite"/>
    </source>
</evidence>
<feature type="transmembrane region" description="Helical" evidence="2">
    <location>
        <begin position="150"/>
        <end position="171"/>
    </location>
</feature>